<dbReference type="EMBL" id="JH711591">
    <property type="protein sequence ID" value="EIW74718.1"/>
    <property type="molecule type" value="Genomic_DNA"/>
</dbReference>
<sequence>MHPPTSTIAPDATAVVQYALSDWERTNYYNGISGDPPELLYRSDLLENPFPIPKGRHPHLPTKTVHGVFNTPLNAVWDTVAPQICESLKARNIRYSVITTARFVTHGEDGNDTMGPVVIWIATHPTTTTAENAHDASPDIIALLKANGVEGAVVEWYEGAVERLLGPHLLRTTDDTNPTNHVRRFLIAALGMPIAAAEREADDAQGSVALFFHEKKDKHGSPSARVFGVSNCHVLREDTTVEYEFKGADAPPQHVRLAGFRRFQRGLDEVKACIGGYGIDADLLAREIAELEAKPKSDDPDEAAEDETAVGAKREKLAKVKKDIGVFEAFYKDTKSQWGDIACRNIGHVDWAPKISVDVQDRKYTKDIGTFEVDAARFKAQFKGNVVNLGDNFTPQQLTNMFYPQSVGRTAFKFPTNRQLRINGCVTRELLAVPDCFDNSGEPCLIVMKDGNTTDLTVGRYAGLEAYLCDDFGVESIELAIYNYDRQSGPFSAKGDSGSLIFDGEGHMVGILHSGMPKGGSNHVTYATPAWWAIEQLKLKYPHADFDRTAF</sequence>
<dbReference type="InterPro" id="IPR009003">
    <property type="entry name" value="Peptidase_S1_PA"/>
</dbReference>
<dbReference type="OMA" id="AGPPEMM"/>
<dbReference type="Proteomes" id="UP000053558">
    <property type="component" value="Unassembled WGS sequence"/>
</dbReference>
<dbReference type="KEGG" id="cput:CONPUDRAFT_170052"/>
<protein>
    <submittedName>
        <fullName evidence="1">Uncharacterized protein</fullName>
    </submittedName>
</protein>
<dbReference type="SUPFAM" id="SSF50494">
    <property type="entry name" value="Trypsin-like serine proteases"/>
    <property type="match status" value="1"/>
</dbReference>
<proteinExistence type="predicted"/>
<evidence type="ECO:0000313" key="1">
    <source>
        <dbReference type="EMBL" id="EIW74718.1"/>
    </source>
</evidence>
<organism evidence="1 2">
    <name type="scientific">Coniophora puteana (strain RWD-64-598)</name>
    <name type="common">Brown rot fungus</name>
    <dbReference type="NCBI Taxonomy" id="741705"/>
    <lineage>
        <taxon>Eukaryota</taxon>
        <taxon>Fungi</taxon>
        <taxon>Dikarya</taxon>
        <taxon>Basidiomycota</taxon>
        <taxon>Agaricomycotina</taxon>
        <taxon>Agaricomycetes</taxon>
        <taxon>Agaricomycetidae</taxon>
        <taxon>Boletales</taxon>
        <taxon>Coniophorineae</taxon>
        <taxon>Coniophoraceae</taxon>
        <taxon>Coniophora</taxon>
    </lineage>
</organism>
<dbReference type="RefSeq" id="XP_007775308.1">
    <property type="nucleotide sequence ID" value="XM_007777118.1"/>
</dbReference>
<dbReference type="AlphaFoldDB" id="R7SEY6"/>
<evidence type="ECO:0000313" key="2">
    <source>
        <dbReference type="Proteomes" id="UP000053558"/>
    </source>
</evidence>
<dbReference type="GeneID" id="19206378"/>
<keyword evidence="2" id="KW-1185">Reference proteome</keyword>
<accession>R7SEY6</accession>
<reference evidence="2" key="1">
    <citation type="journal article" date="2012" name="Science">
        <title>The Paleozoic origin of enzymatic lignin decomposition reconstructed from 31 fungal genomes.</title>
        <authorList>
            <person name="Floudas D."/>
            <person name="Binder M."/>
            <person name="Riley R."/>
            <person name="Barry K."/>
            <person name="Blanchette R.A."/>
            <person name="Henrissat B."/>
            <person name="Martinez A.T."/>
            <person name="Otillar R."/>
            <person name="Spatafora J.W."/>
            <person name="Yadav J.S."/>
            <person name="Aerts A."/>
            <person name="Benoit I."/>
            <person name="Boyd A."/>
            <person name="Carlson A."/>
            <person name="Copeland A."/>
            <person name="Coutinho P.M."/>
            <person name="de Vries R.P."/>
            <person name="Ferreira P."/>
            <person name="Findley K."/>
            <person name="Foster B."/>
            <person name="Gaskell J."/>
            <person name="Glotzer D."/>
            <person name="Gorecki P."/>
            <person name="Heitman J."/>
            <person name="Hesse C."/>
            <person name="Hori C."/>
            <person name="Igarashi K."/>
            <person name="Jurgens J.A."/>
            <person name="Kallen N."/>
            <person name="Kersten P."/>
            <person name="Kohler A."/>
            <person name="Kuees U."/>
            <person name="Kumar T.K.A."/>
            <person name="Kuo A."/>
            <person name="LaButti K."/>
            <person name="Larrondo L.F."/>
            <person name="Lindquist E."/>
            <person name="Ling A."/>
            <person name="Lombard V."/>
            <person name="Lucas S."/>
            <person name="Lundell T."/>
            <person name="Martin R."/>
            <person name="McLaughlin D.J."/>
            <person name="Morgenstern I."/>
            <person name="Morin E."/>
            <person name="Murat C."/>
            <person name="Nagy L.G."/>
            <person name="Nolan M."/>
            <person name="Ohm R.A."/>
            <person name="Patyshakuliyeva A."/>
            <person name="Rokas A."/>
            <person name="Ruiz-Duenas F.J."/>
            <person name="Sabat G."/>
            <person name="Salamov A."/>
            <person name="Samejima M."/>
            <person name="Schmutz J."/>
            <person name="Slot J.C."/>
            <person name="St John F."/>
            <person name="Stenlid J."/>
            <person name="Sun H."/>
            <person name="Sun S."/>
            <person name="Syed K."/>
            <person name="Tsang A."/>
            <person name="Wiebenga A."/>
            <person name="Young D."/>
            <person name="Pisabarro A."/>
            <person name="Eastwood D.C."/>
            <person name="Martin F."/>
            <person name="Cullen D."/>
            <person name="Grigoriev I.V."/>
            <person name="Hibbett D.S."/>
        </authorList>
    </citation>
    <scope>NUCLEOTIDE SEQUENCE [LARGE SCALE GENOMIC DNA]</scope>
    <source>
        <strain evidence="2">RWD-64-598 SS2</strain>
    </source>
</reference>
<dbReference type="OrthoDB" id="5424209at2759"/>
<dbReference type="eggNOG" id="ENOG502SK3U">
    <property type="taxonomic scope" value="Eukaryota"/>
</dbReference>
<name>R7SEY6_CONPW</name>
<gene>
    <name evidence="1" type="ORF">CONPUDRAFT_170052</name>
</gene>